<comment type="caution">
    <text evidence="1">The sequence shown here is derived from an EMBL/GenBank/DDBJ whole genome shotgun (WGS) entry which is preliminary data.</text>
</comment>
<accession>A0A5C8M5J6</accession>
<gene>
    <name evidence="1" type="ORF">FU839_02700</name>
</gene>
<evidence type="ECO:0000313" key="1">
    <source>
        <dbReference type="EMBL" id="TXK83198.1"/>
    </source>
</evidence>
<evidence type="ECO:0008006" key="3">
    <source>
        <dbReference type="Google" id="ProtNLM"/>
    </source>
</evidence>
<reference evidence="1 2" key="1">
    <citation type="submission" date="2019-08" db="EMBL/GenBank/DDBJ databases">
        <title>Draft genome analysis of Rheinheimera tangshanensis isolated from the roots of fresh rice plants (Oryza sativa).</title>
        <authorList>
            <person name="Yu Q."/>
            <person name="Qi Y."/>
            <person name="Zhang H."/>
            <person name="Pu J."/>
        </authorList>
    </citation>
    <scope>NUCLEOTIDE SEQUENCE [LARGE SCALE GENOMIC DNA]</scope>
    <source>
        <strain evidence="1 2">JA3-B52</strain>
    </source>
</reference>
<evidence type="ECO:0000313" key="2">
    <source>
        <dbReference type="Proteomes" id="UP000321814"/>
    </source>
</evidence>
<dbReference type="AlphaFoldDB" id="A0A5C8M5J6"/>
<dbReference type="EMBL" id="VRLR01000001">
    <property type="protein sequence ID" value="TXK83198.1"/>
    <property type="molecule type" value="Genomic_DNA"/>
</dbReference>
<dbReference type="Proteomes" id="UP000321814">
    <property type="component" value="Unassembled WGS sequence"/>
</dbReference>
<keyword evidence="2" id="KW-1185">Reference proteome</keyword>
<protein>
    <recommendedName>
        <fullName evidence="3">Restriction endonuclease type IV Mrr domain-containing protein</fullName>
    </recommendedName>
</protein>
<dbReference type="OrthoDB" id="7068776at2"/>
<organism evidence="1 2">
    <name type="scientific">Rheinheimera tangshanensis</name>
    <dbReference type="NCBI Taxonomy" id="400153"/>
    <lineage>
        <taxon>Bacteria</taxon>
        <taxon>Pseudomonadati</taxon>
        <taxon>Pseudomonadota</taxon>
        <taxon>Gammaproteobacteria</taxon>
        <taxon>Chromatiales</taxon>
        <taxon>Chromatiaceae</taxon>
        <taxon>Rheinheimera</taxon>
    </lineage>
</organism>
<name>A0A5C8M5J6_9GAMM</name>
<sequence length="157" mass="17845">MPAQRSSQRRLSHNKLPAFERNLTIKWTGMPILEDDVKRAMEAWLKAQGYSEVVVRLGTRQGYDVEAKDPVSGKLLVIECKGEASTGDQLSRSWPNVAYAMLTALNETENPQKTNEVGLALPDTNEYRDRMFLLQDFCKKQKISVFWVAANGQVARW</sequence>
<proteinExistence type="predicted"/>
<dbReference type="RefSeq" id="WP_147903061.1">
    <property type="nucleotide sequence ID" value="NZ_BAAAGC010000002.1"/>
</dbReference>